<dbReference type="KEGG" id="aev:EI546_14060"/>
<dbReference type="Proteomes" id="UP000285517">
    <property type="component" value="Chromosome"/>
</dbReference>
<dbReference type="RefSeq" id="WP_128251138.1">
    <property type="nucleotide sequence ID" value="NZ_CP034951.1"/>
</dbReference>
<protein>
    <submittedName>
        <fullName evidence="2">Uncharacterized protein</fullName>
    </submittedName>
</protein>
<reference evidence="2 3" key="1">
    <citation type="submission" date="2019-01" db="EMBL/GenBank/DDBJ databases">
        <title>Complete genome sequencing of Aequorivita sp. H23M31.</title>
        <authorList>
            <person name="Bae J.-W."/>
        </authorList>
    </citation>
    <scope>NUCLEOTIDE SEQUENCE [LARGE SCALE GENOMIC DNA]</scope>
    <source>
        <strain evidence="2 3">H23M31</strain>
    </source>
</reference>
<name>A0A410G682_9FLAO</name>
<feature type="transmembrane region" description="Helical" evidence="1">
    <location>
        <begin position="35"/>
        <end position="52"/>
    </location>
</feature>
<feature type="transmembrane region" description="Helical" evidence="1">
    <location>
        <begin position="7"/>
        <end position="23"/>
    </location>
</feature>
<keyword evidence="3" id="KW-1185">Reference proteome</keyword>
<keyword evidence="1" id="KW-0812">Transmembrane</keyword>
<keyword evidence="1" id="KW-0472">Membrane</keyword>
<dbReference type="AlphaFoldDB" id="A0A410G682"/>
<dbReference type="EMBL" id="CP034951">
    <property type="protein sequence ID" value="QAA82773.1"/>
    <property type="molecule type" value="Genomic_DNA"/>
</dbReference>
<evidence type="ECO:0000256" key="1">
    <source>
        <dbReference type="SAM" id="Phobius"/>
    </source>
</evidence>
<keyword evidence="1" id="KW-1133">Transmembrane helix</keyword>
<evidence type="ECO:0000313" key="3">
    <source>
        <dbReference type="Proteomes" id="UP000285517"/>
    </source>
</evidence>
<sequence>MKFNRNIYLLVGGIILLGLNLIMVNWEDVFVRKNLPFLMGSIASIFIILTQLKKIKSPNN</sequence>
<gene>
    <name evidence="2" type="ORF">EI546_14060</name>
</gene>
<accession>A0A410G682</accession>
<organism evidence="2 3">
    <name type="scientific">Aequorivita ciconiae</name>
    <dbReference type="NCBI Taxonomy" id="2494375"/>
    <lineage>
        <taxon>Bacteria</taxon>
        <taxon>Pseudomonadati</taxon>
        <taxon>Bacteroidota</taxon>
        <taxon>Flavobacteriia</taxon>
        <taxon>Flavobacteriales</taxon>
        <taxon>Flavobacteriaceae</taxon>
        <taxon>Aequorivita</taxon>
    </lineage>
</organism>
<evidence type="ECO:0000313" key="2">
    <source>
        <dbReference type="EMBL" id="QAA82773.1"/>
    </source>
</evidence>
<proteinExistence type="predicted"/>